<organism evidence="8 9">
    <name type="scientific">Callorhinus ursinus</name>
    <name type="common">Northern fur seal</name>
    <dbReference type="NCBI Taxonomy" id="34884"/>
    <lineage>
        <taxon>Eukaryota</taxon>
        <taxon>Metazoa</taxon>
        <taxon>Chordata</taxon>
        <taxon>Craniata</taxon>
        <taxon>Vertebrata</taxon>
        <taxon>Euteleostomi</taxon>
        <taxon>Mammalia</taxon>
        <taxon>Eutheria</taxon>
        <taxon>Laurasiatheria</taxon>
        <taxon>Carnivora</taxon>
        <taxon>Caniformia</taxon>
        <taxon>Pinnipedia</taxon>
        <taxon>Otariidae</taxon>
        <taxon>Callorhinus</taxon>
    </lineage>
</organism>
<reference key="1">
    <citation type="submission" date="2019-01" db="UniProtKB">
        <authorList>
            <consortium name="RefSeq"/>
        </authorList>
    </citation>
    <scope>IDENTIFICATION</scope>
</reference>
<dbReference type="FunFam" id="2.10.70.10:FF:000054">
    <property type="entry name" value="Complement inhibitory factor H"/>
    <property type="match status" value="1"/>
</dbReference>
<name>A0A3Q7MV10_CALUR</name>
<gene>
    <name evidence="9" type="primary">CFH</name>
</gene>
<keyword evidence="3" id="KW-0677">Repeat</keyword>
<feature type="chain" id="PRO_5018577169" evidence="6">
    <location>
        <begin position="19"/>
        <end position="450"/>
    </location>
</feature>
<feature type="domain" description="Sushi" evidence="7">
    <location>
        <begin position="19"/>
        <end position="82"/>
    </location>
</feature>
<sequence length="450" mass="51481">MRFPGEIVWLILWTVCMAEDCKGPPPRKETEVLFGAWPEQTYPEGMRATYKCRPGFRTLGAIIMECKNGEWESLNPLRICRERPCGHPGDTPFGSFHLERGNEFVYGAKVVYTCHEGYQLLGRINFRECEPDGWTNDVPLCEVVKCLPVTEPENGRLTSTALELDQDHTFGQVVRFQCNSGFKLDGPAEIHCSTNGVWSGETPKCVEISCQEPEIVNGRSTSQKKIYKENERLQYKCNKGYEYSDRGDAVCTKSGWTPSPSCRVRPCDFPQIKYGSLYKENYHRSSFPAAIGQKFYYSCDSNFATPSQKQWEYITCTHKGWEPEVPCRRRCIFNYLKNGDYPRYEQTFLQDETVRVKCNSGYSLQNEQTIMTCTENGWFPPPECIPLKRCSKSDITIENGFFSEYEFAYPLNKETQYQCKSGYVTPDGKTSGSITCLHSGWSPQPTCISE</sequence>
<proteinExistence type="predicted"/>
<dbReference type="Pfam" id="PF00084">
    <property type="entry name" value="Sushi"/>
    <property type="match status" value="7"/>
</dbReference>
<dbReference type="GO" id="GO:0001851">
    <property type="term" value="F:complement component C3b binding"/>
    <property type="evidence" value="ECO:0007669"/>
    <property type="project" value="TreeGrafter"/>
</dbReference>
<evidence type="ECO:0000256" key="4">
    <source>
        <dbReference type="ARBA" id="ARBA00023157"/>
    </source>
</evidence>
<dbReference type="InterPro" id="IPR035976">
    <property type="entry name" value="Sushi/SCR/CCP_sf"/>
</dbReference>
<keyword evidence="8" id="KW-1185">Reference proteome</keyword>
<dbReference type="InterPro" id="IPR051503">
    <property type="entry name" value="ComplSys_Reg/VirEntry_Med"/>
</dbReference>
<accession>A0A3Q7MV10</accession>
<dbReference type="RefSeq" id="XP_025710970.1">
    <property type="nucleotide sequence ID" value="XM_025855185.1"/>
</dbReference>
<dbReference type="AlphaFoldDB" id="A0A3Q7MV10"/>
<dbReference type="PANTHER" id="PTHR45785:SF7">
    <property type="entry name" value="COMPLEMENT FACTOR H"/>
    <property type="match status" value="1"/>
</dbReference>
<dbReference type="GO" id="GO:0005615">
    <property type="term" value="C:extracellular space"/>
    <property type="evidence" value="ECO:0007669"/>
    <property type="project" value="TreeGrafter"/>
</dbReference>
<evidence type="ECO:0000259" key="7">
    <source>
        <dbReference type="PROSITE" id="PS50923"/>
    </source>
</evidence>
<feature type="domain" description="Sushi" evidence="7">
    <location>
        <begin position="208"/>
        <end position="264"/>
    </location>
</feature>
<evidence type="ECO:0000256" key="6">
    <source>
        <dbReference type="SAM" id="SignalP"/>
    </source>
</evidence>
<dbReference type="SMART" id="SM00032">
    <property type="entry name" value="CCP"/>
    <property type="match status" value="7"/>
</dbReference>
<protein>
    <submittedName>
        <fullName evidence="9">Complement factor H isoform X1</fullName>
    </submittedName>
</protein>
<dbReference type="Proteomes" id="UP000286641">
    <property type="component" value="Unplaced"/>
</dbReference>
<dbReference type="Gene3D" id="2.10.70.10">
    <property type="entry name" value="Complement Module, domain 1"/>
    <property type="match status" value="7"/>
</dbReference>
<feature type="domain" description="Sushi" evidence="7">
    <location>
        <begin position="83"/>
        <end position="143"/>
    </location>
</feature>
<dbReference type="InterPro" id="IPR000436">
    <property type="entry name" value="Sushi_SCR_CCP_dom"/>
</dbReference>
<reference evidence="9" key="2">
    <citation type="submission" date="2025-08" db="UniProtKB">
        <authorList>
            <consortium name="RefSeq"/>
        </authorList>
    </citation>
    <scope>IDENTIFICATION</scope>
    <source>
        <tissue evidence="9">Blood</tissue>
    </source>
</reference>
<keyword evidence="4 5" id="KW-1015">Disulfide bond</keyword>
<dbReference type="GO" id="GO:0006956">
    <property type="term" value="P:complement activation"/>
    <property type="evidence" value="ECO:0007669"/>
    <property type="project" value="TreeGrafter"/>
</dbReference>
<evidence type="ECO:0000256" key="5">
    <source>
        <dbReference type="PROSITE-ProRule" id="PRU00302"/>
    </source>
</evidence>
<evidence type="ECO:0000313" key="9">
    <source>
        <dbReference type="RefSeq" id="XP_025710970.1"/>
    </source>
</evidence>
<feature type="domain" description="Sushi" evidence="7">
    <location>
        <begin position="388"/>
        <end position="449"/>
    </location>
</feature>
<evidence type="ECO:0000256" key="3">
    <source>
        <dbReference type="ARBA" id="ARBA00022737"/>
    </source>
</evidence>
<comment type="caution">
    <text evidence="5">Lacks conserved residue(s) required for the propagation of feature annotation.</text>
</comment>
<feature type="signal peptide" evidence="6">
    <location>
        <begin position="1"/>
        <end position="18"/>
    </location>
</feature>
<feature type="disulfide bond" evidence="5">
    <location>
        <begin position="114"/>
        <end position="141"/>
    </location>
</feature>
<keyword evidence="1 5" id="KW-0768">Sushi</keyword>
<feature type="disulfide bond" evidence="5">
    <location>
        <begin position="178"/>
        <end position="205"/>
    </location>
</feature>
<feature type="domain" description="Sushi" evidence="7">
    <location>
        <begin position="329"/>
        <end position="386"/>
    </location>
</feature>
<dbReference type="PANTHER" id="PTHR45785">
    <property type="entry name" value="COMPLEMENT FACTOR H-RELATED"/>
    <property type="match status" value="1"/>
</dbReference>
<dbReference type="SUPFAM" id="SSF57535">
    <property type="entry name" value="Complement control module/SCR domain"/>
    <property type="match status" value="6"/>
</dbReference>
<dbReference type="FunFam" id="2.10.70.10:FF:000041">
    <property type="entry name" value="Complement factor H"/>
    <property type="match status" value="1"/>
</dbReference>
<evidence type="ECO:0000313" key="8">
    <source>
        <dbReference type="Proteomes" id="UP000286641"/>
    </source>
</evidence>
<feature type="domain" description="Sushi" evidence="7">
    <location>
        <begin position="144"/>
        <end position="207"/>
    </location>
</feature>
<keyword evidence="2 6" id="KW-0732">Signal</keyword>
<evidence type="ECO:0000256" key="2">
    <source>
        <dbReference type="ARBA" id="ARBA00022729"/>
    </source>
</evidence>
<dbReference type="FunFam" id="2.10.70.10:FF:000014">
    <property type="entry name" value="Membrane cofactor protein"/>
    <property type="match status" value="1"/>
</dbReference>
<evidence type="ECO:0000256" key="1">
    <source>
        <dbReference type="ARBA" id="ARBA00022659"/>
    </source>
</evidence>
<dbReference type="FunFam" id="2.10.70.10:FF:000130">
    <property type="entry name" value="Complement factor H"/>
    <property type="match status" value="1"/>
</dbReference>
<dbReference type="PROSITE" id="PS50923">
    <property type="entry name" value="SUSHI"/>
    <property type="match status" value="6"/>
</dbReference>
<dbReference type="CDD" id="cd00033">
    <property type="entry name" value="CCP"/>
    <property type="match status" value="6"/>
</dbReference>